<protein>
    <submittedName>
        <fullName evidence="2">Transcriptional regulator</fullName>
    </submittedName>
</protein>
<accession>A0ABQ2IQ62</accession>
<proteinExistence type="predicted"/>
<evidence type="ECO:0000313" key="3">
    <source>
        <dbReference type="Proteomes" id="UP000597656"/>
    </source>
</evidence>
<comment type="caution">
    <text evidence="2">The sequence shown here is derived from an EMBL/GenBank/DDBJ whole genome shotgun (WGS) entry which is preliminary data.</text>
</comment>
<dbReference type="EMBL" id="BMNC01000019">
    <property type="protein sequence ID" value="GGN24043.1"/>
    <property type="molecule type" value="Genomic_DNA"/>
</dbReference>
<dbReference type="Proteomes" id="UP000597656">
    <property type="component" value="Unassembled WGS sequence"/>
</dbReference>
<dbReference type="Pfam" id="PF13560">
    <property type="entry name" value="HTH_31"/>
    <property type="match status" value="1"/>
</dbReference>
<dbReference type="Pfam" id="PF19054">
    <property type="entry name" value="DUF5753"/>
    <property type="match status" value="1"/>
</dbReference>
<evidence type="ECO:0000313" key="2">
    <source>
        <dbReference type="EMBL" id="GGN24043.1"/>
    </source>
</evidence>
<feature type="domain" description="DUF5753" evidence="1">
    <location>
        <begin position="100"/>
        <end position="273"/>
    </location>
</feature>
<reference evidence="3" key="1">
    <citation type="journal article" date="2019" name="Int. J. Syst. Evol. Microbiol.">
        <title>The Global Catalogue of Microorganisms (GCM) 10K type strain sequencing project: providing services to taxonomists for standard genome sequencing and annotation.</title>
        <authorList>
            <consortium name="The Broad Institute Genomics Platform"/>
            <consortium name="The Broad Institute Genome Sequencing Center for Infectious Disease"/>
            <person name="Wu L."/>
            <person name="Ma J."/>
        </authorList>
    </citation>
    <scope>NUCLEOTIDE SEQUENCE [LARGE SCALE GENOMIC DNA]</scope>
    <source>
        <strain evidence="3">CGMCC 4.7319</strain>
    </source>
</reference>
<gene>
    <name evidence="2" type="ORF">GCM10011609_77280</name>
</gene>
<name>A0ABQ2IQ62_9PSEU</name>
<organism evidence="2 3">
    <name type="scientific">Lentzea pudingi</name>
    <dbReference type="NCBI Taxonomy" id="1789439"/>
    <lineage>
        <taxon>Bacteria</taxon>
        <taxon>Bacillati</taxon>
        <taxon>Actinomycetota</taxon>
        <taxon>Actinomycetes</taxon>
        <taxon>Pseudonocardiales</taxon>
        <taxon>Pseudonocardiaceae</taxon>
        <taxon>Lentzea</taxon>
    </lineage>
</organism>
<dbReference type="RefSeq" id="WP_373294267.1">
    <property type="nucleotide sequence ID" value="NZ_BMNC01000019.1"/>
</dbReference>
<keyword evidence="3" id="KW-1185">Reference proteome</keyword>
<evidence type="ECO:0000259" key="1">
    <source>
        <dbReference type="Pfam" id="PF19054"/>
    </source>
</evidence>
<sequence length="277" mass="31136">MPRRVSTTRGREFGEGVRAVVAGSGLSSRQVAELVDCDESKVSEVLNGKVYLSRLEVAVLLSVCRPEAAERNRLLALYPTRHVLGWWQQYGKSAPIRPSTVLAHVAMAKELIDWQPHALPVFLRTDDYARELMIASATVPQEEIDERLRVQAEMRDLLRDRLDCTFFIHEFALRLQVGEPAVQAEQMLHLTMMANWAHVKIRVVPASAGAHAGMTGAFTQLKFPKYEPVVWLEALNSHTFVEMKDSIAGYEAVAGKLAEVSLCEQASLDMINRLQRW</sequence>
<dbReference type="InterPro" id="IPR043917">
    <property type="entry name" value="DUF5753"/>
</dbReference>